<protein>
    <recommendedName>
        <fullName evidence="4">DUF4219 domain-containing protein</fullName>
    </recommendedName>
</protein>
<dbReference type="EMBL" id="KV417567">
    <property type="protein sequence ID" value="KZP19086.1"/>
    <property type="molecule type" value="Genomic_DNA"/>
</dbReference>
<accession>A0A166HPD1</accession>
<evidence type="ECO:0000256" key="1">
    <source>
        <dbReference type="SAM" id="MobiDB-lite"/>
    </source>
</evidence>
<dbReference type="Proteomes" id="UP000076532">
    <property type="component" value="Unassembled WGS sequence"/>
</dbReference>
<organism evidence="2 3">
    <name type="scientific">Athelia psychrophila</name>
    <dbReference type="NCBI Taxonomy" id="1759441"/>
    <lineage>
        <taxon>Eukaryota</taxon>
        <taxon>Fungi</taxon>
        <taxon>Dikarya</taxon>
        <taxon>Basidiomycota</taxon>
        <taxon>Agaricomycotina</taxon>
        <taxon>Agaricomycetes</taxon>
        <taxon>Agaricomycetidae</taxon>
        <taxon>Atheliales</taxon>
        <taxon>Atheliaceae</taxon>
        <taxon>Athelia</taxon>
    </lineage>
</organism>
<feature type="region of interest" description="Disordered" evidence="1">
    <location>
        <begin position="210"/>
        <end position="230"/>
    </location>
</feature>
<reference evidence="2 3" key="1">
    <citation type="journal article" date="2016" name="Mol. Biol. Evol.">
        <title>Comparative Genomics of Early-Diverging Mushroom-Forming Fungi Provides Insights into the Origins of Lignocellulose Decay Capabilities.</title>
        <authorList>
            <person name="Nagy L.G."/>
            <person name="Riley R."/>
            <person name="Tritt A."/>
            <person name="Adam C."/>
            <person name="Daum C."/>
            <person name="Floudas D."/>
            <person name="Sun H."/>
            <person name="Yadav J.S."/>
            <person name="Pangilinan J."/>
            <person name="Larsson K.H."/>
            <person name="Matsuura K."/>
            <person name="Barry K."/>
            <person name="Labutti K."/>
            <person name="Kuo R."/>
            <person name="Ohm R.A."/>
            <person name="Bhattacharya S.S."/>
            <person name="Shirouzu T."/>
            <person name="Yoshinaga Y."/>
            <person name="Martin F.M."/>
            <person name="Grigoriev I.V."/>
            <person name="Hibbett D.S."/>
        </authorList>
    </citation>
    <scope>NUCLEOTIDE SEQUENCE [LARGE SCALE GENOMIC DNA]</scope>
    <source>
        <strain evidence="2 3">CBS 109695</strain>
    </source>
</reference>
<gene>
    <name evidence="2" type="ORF">FIBSPDRAFT_744463</name>
</gene>
<feature type="non-terminal residue" evidence="2">
    <location>
        <position position="1"/>
    </location>
</feature>
<proteinExistence type="predicted"/>
<dbReference type="STRING" id="436010.A0A166HPD1"/>
<name>A0A166HPD1_9AGAM</name>
<evidence type="ECO:0008006" key="4">
    <source>
        <dbReference type="Google" id="ProtNLM"/>
    </source>
</evidence>
<dbReference type="Pfam" id="PF14223">
    <property type="entry name" value="Retrotran_gag_2"/>
    <property type="match status" value="1"/>
</dbReference>
<dbReference type="AlphaFoldDB" id="A0A166HPD1"/>
<evidence type="ECO:0000313" key="2">
    <source>
        <dbReference type="EMBL" id="KZP19086.1"/>
    </source>
</evidence>
<evidence type="ECO:0000313" key="3">
    <source>
        <dbReference type="Proteomes" id="UP000076532"/>
    </source>
</evidence>
<dbReference type="OrthoDB" id="3032860at2759"/>
<keyword evidence="3" id="KW-1185">Reference proteome</keyword>
<sequence length="230" mass="25724">TMSNALTTLVSIFDGSNYLVWEDKIEAFFMAQDLWSVISNDFKDPGNVPSSIVSDDTKRAEHEDKQKDWKSCNQKALGTMHLCMAPAVCRIISGKNVNEAWTALQTAYGTLGASTIYADFKAAVKFYISGNSHPAPEINKLTQIIEHLKVNKVDLLEQKWEAIPTIVLQQHETTKLTFAVVHNVIITKWEQGGTIGQAANKISAIKQKHPEQTFKQQQQCPFKDKSKDEG</sequence>